<accession>A0ABR0QGD2</accession>
<reference evidence="2 3" key="1">
    <citation type="submission" date="2023-03" db="EMBL/GenBank/DDBJ databases">
        <title>WGS of Gossypium arboreum.</title>
        <authorList>
            <person name="Yu D."/>
        </authorList>
    </citation>
    <scope>NUCLEOTIDE SEQUENCE [LARGE SCALE GENOMIC DNA]</scope>
    <source>
        <tissue evidence="2">Leaf</tissue>
    </source>
</reference>
<evidence type="ECO:0000259" key="1">
    <source>
        <dbReference type="Pfam" id="PF13456"/>
    </source>
</evidence>
<dbReference type="Proteomes" id="UP001358586">
    <property type="component" value="Chromosome 3"/>
</dbReference>
<comment type="caution">
    <text evidence="2">The sequence shown here is derived from an EMBL/GenBank/DDBJ whole genome shotgun (WGS) entry which is preliminary data.</text>
</comment>
<proteinExistence type="predicted"/>
<dbReference type="CDD" id="cd06222">
    <property type="entry name" value="RNase_H_like"/>
    <property type="match status" value="1"/>
</dbReference>
<evidence type="ECO:0000313" key="2">
    <source>
        <dbReference type="EMBL" id="KAK5838359.1"/>
    </source>
</evidence>
<dbReference type="InterPro" id="IPR002156">
    <property type="entry name" value="RNaseH_domain"/>
</dbReference>
<dbReference type="Pfam" id="PF13456">
    <property type="entry name" value="RVT_3"/>
    <property type="match status" value="1"/>
</dbReference>
<evidence type="ECO:0000313" key="3">
    <source>
        <dbReference type="Proteomes" id="UP001358586"/>
    </source>
</evidence>
<keyword evidence="3" id="KW-1185">Reference proteome</keyword>
<dbReference type="EMBL" id="JARKNE010000003">
    <property type="protein sequence ID" value="KAK5838359.1"/>
    <property type="molecule type" value="Genomic_DNA"/>
</dbReference>
<dbReference type="InterPro" id="IPR044730">
    <property type="entry name" value="RNase_H-like_dom_plant"/>
</dbReference>
<gene>
    <name evidence="2" type="ORF">PVK06_007088</name>
</gene>
<sequence>MDKWIHNDSWVSSVFHIEARALYEGLKLAWDLGFLNIEVESDNTLLIDIVRSRGAVDSSFTELRWLNDLHVFRMPPVSVRPLLTLYMNGYLHEVSKEQTGVL</sequence>
<organism evidence="2 3">
    <name type="scientific">Gossypium arboreum</name>
    <name type="common">Tree cotton</name>
    <name type="synonym">Gossypium nanking</name>
    <dbReference type="NCBI Taxonomy" id="29729"/>
    <lineage>
        <taxon>Eukaryota</taxon>
        <taxon>Viridiplantae</taxon>
        <taxon>Streptophyta</taxon>
        <taxon>Embryophyta</taxon>
        <taxon>Tracheophyta</taxon>
        <taxon>Spermatophyta</taxon>
        <taxon>Magnoliopsida</taxon>
        <taxon>eudicotyledons</taxon>
        <taxon>Gunneridae</taxon>
        <taxon>Pentapetalae</taxon>
        <taxon>rosids</taxon>
        <taxon>malvids</taxon>
        <taxon>Malvales</taxon>
        <taxon>Malvaceae</taxon>
        <taxon>Malvoideae</taxon>
        <taxon>Gossypium</taxon>
    </lineage>
</organism>
<protein>
    <recommendedName>
        <fullName evidence="1">RNase H type-1 domain-containing protein</fullName>
    </recommendedName>
</protein>
<name>A0ABR0QGD2_GOSAR</name>
<feature type="domain" description="RNase H type-1" evidence="1">
    <location>
        <begin position="12"/>
        <end position="55"/>
    </location>
</feature>